<dbReference type="PANTHER" id="PTHR23048:SF49">
    <property type="entry name" value="FI08416P-RELATED"/>
    <property type="match status" value="1"/>
</dbReference>
<evidence type="ECO:0007829" key="6">
    <source>
        <dbReference type="PeptideAtlas" id="Q21201"/>
    </source>
</evidence>
<dbReference type="UCSC" id="K04C1.4">
    <property type="organism name" value="c. elegans"/>
</dbReference>
<gene>
    <name evidence="3 5" type="primary">mlc-6</name>
    <name evidence="3" type="ORF">CELE_K04C1.4</name>
    <name evidence="5" type="ORF">K04C1.4</name>
</gene>
<dbReference type="SMR" id="Q21201"/>
<keyword evidence="1" id="KW-0677">Repeat</keyword>
<dbReference type="AGR" id="WB:WBGene00010554"/>
<dbReference type="WormBase" id="K04C1.4">
    <property type="protein sequence ID" value="CE35578"/>
    <property type="gene ID" value="WBGene00010554"/>
    <property type="gene designation" value="mlc-6"/>
</dbReference>
<dbReference type="FunFam" id="1.10.238.10:FF:000003">
    <property type="entry name" value="Calmodulin A"/>
    <property type="match status" value="1"/>
</dbReference>
<feature type="domain" description="EF-hand" evidence="2">
    <location>
        <begin position="78"/>
        <end position="113"/>
    </location>
</feature>
<dbReference type="GO" id="GO:0016460">
    <property type="term" value="C:myosin II complex"/>
    <property type="evidence" value="ECO:0000318"/>
    <property type="project" value="GO_Central"/>
</dbReference>
<dbReference type="InterPro" id="IPR002048">
    <property type="entry name" value="EF_hand_dom"/>
</dbReference>
<evidence type="ECO:0000313" key="3">
    <source>
        <dbReference type="EMBL" id="CAA94209.2"/>
    </source>
</evidence>
<dbReference type="PaxDb" id="6239-K04C1.4"/>
<name>Q21201_CAEEL</name>
<dbReference type="InterPro" id="IPR050230">
    <property type="entry name" value="CALM/Myosin/TropC-like"/>
</dbReference>
<protein>
    <submittedName>
        <fullName evidence="3">EF-hand domain-containing protein</fullName>
    </submittedName>
</protein>
<dbReference type="Proteomes" id="UP000001940">
    <property type="component" value="Chromosome X"/>
</dbReference>
<dbReference type="EMBL" id="BX284606">
    <property type="protein sequence ID" value="CAA94209.2"/>
    <property type="molecule type" value="Genomic_DNA"/>
</dbReference>
<dbReference type="OrthoDB" id="5959761at2759"/>
<dbReference type="FunCoup" id="Q21201">
    <property type="interactions" value="195"/>
</dbReference>
<keyword evidence="6" id="KW-1267">Proteomics identification</keyword>
<evidence type="ECO:0000313" key="5">
    <source>
        <dbReference type="WormBase" id="K04C1.4"/>
    </source>
</evidence>
<dbReference type="PROSITE" id="PS50222">
    <property type="entry name" value="EF_HAND_2"/>
    <property type="match status" value="2"/>
</dbReference>
<evidence type="ECO:0000256" key="1">
    <source>
        <dbReference type="ARBA" id="ARBA00022737"/>
    </source>
</evidence>
<dbReference type="Reactome" id="R-CEL-5627123">
    <property type="pathway name" value="RHO GTPases activate PAKs"/>
</dbReference>
<dbReference type="KEGG" id="cel:CELE_K04C1.4"/>
<dbReference type="Reactome" id="R-CEL-445355">
    <property type="pathway name" value="Smooth Muscle Contraction"/>
</dbReference>
<reference evidence="3 4" key="1">
    <citation type="journal article" date="1998" name="Science">
        <title>Genome sequence of the nematode C. elegans: a platform for investigating biology.</title>
        <authorList>
            <consortium name="The C. elegans sequencing consortium"/>
            <person name="Sulson J.E."/>
            <person name="Waterston R."/>
        </authorList>
    </citation>
    <scope>NUCLEOTIDE SEQUENCE [LARGE SCALE GENOMIC DNA]</scope>
    <source>
        <strain evidence="3 4">Bristol N2</strain>
    </source>
</reference>
<evidence type="ECO:0000259" key="2">
    <source>
        <dbReference type="PROSITE" id="PS50222"/>
    </source>
</evidence>
<evidence type="ECO:0000313" key="4">
    <source>
        <dbReference type="Proteomes" id="UP000001940"/>
    </source>
</evidence>
<dbReference type="InParanoid" id="Q21201"/>
<dbReference type="RefSeq" id="NP_510375.2">
    <property type="nucleotide sequence ID" value="NM_077974.5"/>
</dbReference>
<dbReference type="OMA" id="XHEAFLL"/>
<sequence length="143" mass="16356">MKAIDNMEECREVFMLFDKKGDGKIDAAQVFEVLRSLDENPKNSDVHQCLAKFDKTARISFENFLPVLSHVRNNKIPYSMEDFIKGLSHFDKEGEGFITSAELRQVLTTMGDKLSDEEFDKLVAGQEDNGKIKIETFVKTIMQ</sequence>
<dbReference type="SUPFAM" id="SSF47473">
    <property type="entry name" value="EF-hand"/>
    <property type="match status" value="1"/>
</dbReference>
<dbReference type="Gene3D" id="1.10.238.10">
    <property type="entry name" value="EF-hand"/>
    <property type="match status" value="2"/>
</dbReference>
<dbReference type="Bgee" id="WBGene00010554">
    <property type="expression patterns" value="Expressed in adult organism and 2 other cell types or tissues"/>
</dbReference>
<feature type="domain" description="EF-hand" evidence="2">
    <location>
        <begin position="5"/>
        <end position="40"/>
    </location>
</feature>
<dbReference type="CDD" id="cd00051">
    <property type="entry name" value="EFh"/>
    <property type="match status" value="1"/>
</dbReference>
<dbReference type="Pfam" id="PF13499">
    <property type="entry name" value="EF-hand_7"/>
    <property type="match status" value="1"/>
</dbReference>
<dbReference type="IntAct" id="Q21201">
    <property type="interactions" value="2"/>
</dbReference>
<organism evidence="3 4">
    <name type="scientific">Caenorhabditis elegans</name>
    <dbReference type="NCBI Taxonomy" id="6239"/>
    <lineage>
        <taxon>Eukaryota</taxon>
        <taxon>Metazoa</taxon>
        <taxon>Ecdysozoa</taxon>
        <taxon>Nematoda</taxon>
        <taxon>Chromadorea</taxon>
        <taxon>Rhabditida</taxon>
        <taxon>Rhabditina</taxon>
        <taxon>Rhabditomorpha</taxon>
        <taxon>Rhabditoidea</taxon>
        <taxon>Rhabditidae</taxon>
        <taxon>Peloderinae</taxon>
        <taxon>Caenorhabditis</taxon>
    </lineage>
</organism>
<dbReference type="HOGENOM" id="CLU_061288_13_3_1"/>
<keyword evidence="4" id="KW-1185">Reference proteome</keyword>
<dbReference type="GeneID" id="186979"/>
<dbReference type="SMART" id="SM00054">
    <property type="entry name" value="EFh"/>
    <property type="match status" value="2"/>
</dbReference>
<dbReference type="STRING" id="6239.K04C1.4.1"/>
<dbReference type="PIR" id="T23300">
    <property type="entry name" value="T23300"/>
</dbReference>
<dbReference type="eggNOG" id="KOG0030">
    <property type="taxonomic scope" value="Eukaryota"/>
</dbReference>
<dbReference type="GO" id="GO:0005509">
    <property type="term" value="F:calcium ion binding"/>
    <property type="evidence" value="ECO:0007669"/>
    <property type="project" value="InterPro"/>
</dbReference>
<dbReference type="PANTHER" id="PTHR23048">
    <property type="entry name" value="MYOSIN LIGHT CHAIN 1, 3"/>
    <property type="match status" value="1"/>
</dbReference>
<dbReference type="InterPro" id="IPR011992">
    <property type="entry name" value="EF-hand-dom_pair"/>
</dbReference>
<dbReference type="PhylomeDB" id="Q21201"/>
<accession>Q21201</accession>
<dbReference type="CTD" id="186979"/>
<dbReference type="AlphaFoldDB" id="Q21201"/>
<proteinExistence type="evidence at protein level"/>
<dbReference type="PeptideAtlas" id="Q21201"/>